<keyword evidence="5 7" id="KW-0472">Membrane</keyword>
<dbReference type="Gene3D" id="2.170.130.10">
    <property type="entry name" value="TonB-dependent receptor, plug domain"/>
    <property type="match status" value="1"/>
</dbReference>
<keyword evidence="4 7" id="KW-0812">Transmembrane</keyword>
<dbReference type="Gene3D" id="2.60.40.1120">
    <property type="entry name" value="Carboxypeptidase-like, regulatory domain"/>
    <property type="match status" value="1"/>
</dbReference>
<dbReference type="InterPro" id="IPR011662">
    <property type="entry name" value="Secretin/TonB_short_N"/>
</dbReference>
<dbReference type="InterPro" id="IPR008969">
    <property type="entry name" value="CarboxyPept-like_regulatory"/>
</dbReference>
<dbReference type="Pfam" id="PF07715">
    <property type="entry name" value="Plug"/>
    <property type="match status" value="1"/>
</dbReference>
<dbReference type="GO" id="GO:0009279">
    <property type="term" value="C:cell outer membrane"/>
    <property type="evidence" value="ECO:0007669"/>
    <property type="project" value="UniProtKB-SubCell"/>
</dbReference>
<keyword evidence="2 7" id="KW-0813">Transport</keyword>
<evidence type="ECO:0000256" key="1">
    <source>
        <dbReference type="ARBA" id="ARBA00004571"/>
    </source>
</evidence>
<dbReference type="Gene3D" id="2.40.170.20">
    <property type="entry name" value="TonB-dependent receptor, beta-barrel domain"/>
    <property type="match status" value="1"/>
</dbReference>
<dbReference type="SUPFAM" id="SSF49464">
    <property type="entry name" value="Carboxypeptidase regulatory domain-like"/>
    <property type="match status" value="1"/>
</dbReference>
<dbReference type="Pfam" id="PF07660">
    <property type="entry name" value="STN"/>
    <property type="match status" value="1"/>
</dbReference>
<dbReference type="InterPro" id="IPR012910">
    <property type="entry name" value="Plug_dom"/>
</dbReference>
<evidence type="ECO:0000256" key="7">
    <source>
        <dbReference type="PROSITE-ProRule" id="PRU01360"/>
    </source>
</evidence>
<dbReference type="InterPro" id="IPR036942">
    <property type="entry name" value="Beta-barrel_TonB_sf"/>
</dbReference>
<dbReference type="InterPro" id="IPR039426">
    <property type="entry name" value="TonB-dep_rcpt-like"/>
</dbReference>
<evidence type="ECO:0000256" key="5">
    <source>
        <dbReference type="ARBA" id="ARBA00023136"/>
    </source>
</evidence>
<dbReference type="Gene3D" id="3.55.50.30">
    <property type="match status" value="1"/>
</dbReference>
<dbReference type="PROSITE" id="PS52016">
    <property type="entry name" value="TONB_DEPENDENT_REC_3"/>
    <property type="match status" value="1"/>
</dbReference>
<evidence type="ECO:0000256" key="2">
    <source>
        <dbReference type="ARBA" id="ARBA00022448"/>
    </source>
</evidence>
<reference evidence="9 10" key="1">
    <citation type="submission" date="2020-03" db="EMBL/GenBank/DDBJ databases">
        <title>Genomic Encyclopedia of Type Strains, Phase IV (KMG-IV): sequencing the most valuable type-strain genomes for metagenomic binning, comparative biology and taxonomic classification.</title>
        <authorList>
            <person name="Goeker M."/>
        </authorList>
    </citation>
    <scope>NUCLEOTIDE SEQUENCE [LARGE SCALE GENOMIC DNA]</scope>
    <source>
        <strain evidence="9 10">DSM 105722</strain>
    </source>
</reference>
<feature type="domain" description="Secretin/TonB short N-terminal" evidence="8">
    <location>
        <begin position="68"/>
        <end position="118"/>
    </location>
</feature>
<sequence length="1149" mass="130997">MKKIRGCYPRSSGVRKILLTMRFLALFLFCTAMHLSASVHSQNVVFSFNLKNATFEDLMKEIRQHSDYYFIYKDSEVAQVTKLNKRFKSVSIDEVLEECLKGTGLTYSVEDQLIIIKKNQIVAVRDTTVKNEVRLIKGRVVDEMGKPLPGVTVVIKGTSTGVATSADGLFGVALPADTATLVFTFVGMETREVKILPLKVGEVRKDLRIVMKEDKIALEDVVVTGYANIKKSSFTGTATQVKREDILKVAGRNVIDALQVFDPSLRIMKNNLMGSDPNTLPEFYVRGRSGITGVKELDALEASDVSQFAITNNPNTPIFILDGFEVSVEKVYDFDVNRIKDITILKDAAATAMYGSRASNGVVVIETVAPRPGRFVVSYNGNYEITAPDLSSYNMMNARQNLNTEWAAGIYASDPEKSNYERDKAYQYGIYLDKKNVILAGGNYYWLSQPLTTMFNHKHSVYIEGGSDAIRFGIELRYDNQNGVMKRSLRDRIGAGLTLEYRYKGFQMQNKISYDIMTSKASPYGSFGDYTNKHPYESWKDKNGKLIKKLPQRNYGESFINPLYEATLGNFNKSNYKEWTDNLALNWYVNDYLLVKGQFAISYKLDKTKVFTDPESAKYGDGVTAFLRGELTEASTTTTRWNTNVFAAYNRLFGLHNLNFSLGFNATYSNISYSYSHYRGFPDAHRHSPAYAYEIVTKPTFTDNKTRLFGVFLMLNYSYNDIYLADFSFRYDGSSEFGTENKWAPFWSVGAGINVHNYDFLKGNEWINQFRIKGNVGQTGKSNFQPYMARNTYEVLLDDWYQTGIGANLIYMGNDDLTWEKQLSWNIGTDIITWNNRVTLGFDYYYKKTIDLVTEVSLPTSSGFTKYTDNMGEILNEGVELDLNVRAYSDKDWDVIVFGNLAHNKNKILKISESLKQYNERIDEYFQNYYSIYGTPSEDSKYAKPFMKYEEGSSLTAIYGMKSMGINPANGQEVYVKRDGTLTYTWESNEQQKIGDTEPKIQGAFGLNVRYRNFTFYTTFLYEYGGDEYNTTLVNNVENANLIKYNADKRVSSDRWQNVGDVVPLKDIKDRLYVTRATSRFVQKNNNVVFNSLSVGYDVAPVWLRKIHLSSLRLQFNMKDIATMSTIKREMGLNYPFARTFTFTLNASF</sequence>
<comment type="similarity">
    <text evidence="7">Belongs to the TonB-dependent receptor family.</text>
</comment>
<dbReference type="GeneID" id="86892830"/>
<accession>A0A7X5YEX7</accession>
<dbReference type="Pfam" id="PF13715">
    <property type="entry name" value="CarbopepD_reg_2"/>
    <property type="match status" value="1"/>
</dbReference>
<dbReference type="InterPro" id="IPR023996">
    <property type="entry name" value="TonB-dep_OMP_SusC/RagA"/>
</dbReference>
<dbReference type="SUPFAM" id="SSF56935">
    <property type="entry name" value="Porins"/>
    <property type="match status" value="1"/>
</dbReference>
<dbReference type="EMBL" id="JAATLI010000013">
    <property type="protein sequence ID" value="NJC19834.1"/>
    <property type="molecule type" value="Genomic_DNA"/>
</dbReference>
<gene>
    <name evidence="9" type="ORF">GGR15_003472</name>
</gene>
<evidence type="ECO:0000256" key="4">
    <source>
        <dbReference type="ARBA" id="ARBA00022692"/>
    </source>
</evidence>
<dbReference type="InterPro" id="IPR023997">
    <property type="entry name" value="TonB-dep_OMP_SusC/RagA_CS"/>
</dbReference>
<dbReference type="Proteomes" id="UP000576368">
    <property type="component" value="Unassembled WGS sequence"/>
</dbReference>
<proteinExistence type="inferred from homology"/>
<comment type="caution">
    <text evidence="9">The sequence shown here is derived from an EMBL/GenBank/DDBJ whole genome shotgun (WGS) entry which is preliminary data.</text>
</comment>
<dbReference type="NCBIfam" id="TIGR04057">
    <property type="entry name" value="SusC_RagA_signa"/>
    <property type="match status" value="1"/>
</dbReference>
<dbReference type="RefSeq" id="WP_229782472.1">
    <property type="nucleotide sequence ID" value="NZ_BMPA01000012.1"/>
</dbReference>
<protein>
    <submittedName>
        <fullName evidence="9">TonB-linked SusC/RagA family outer membrane protein</fullName>
    </submittedName>
</protein>
<name>A0A7X5YEX7_9BACT</name>
<keyword evidence="6 7" id="KW-0998">Cell outer membrane</keyword>
<dbReference type="AlphaFoldDB" id="A0A7X5YEX7"/>
<evidence type="ECO:0000313" key="10">
    <source>
        <dbReference type="Proteomes" id="UP000576368"/>
    </source>
</evidence>
<evidence type="ECO:0000256" key="6">
    <source>
        <dbReference type="ARBA" id="ARBA00023237"/>
    </source>
</evidence>
<dbReference type="SMART" id="SM00965">
    <property type="entry name" value="STN"/>
    <property type="match status" value="1"/>
</dbReference>
<comment type="subcellular location">
    <subcellularLocation>
        <location evidence="1 7">Cell outer membrane</location>
        <topology evidence="1 7">Multi-pass membrane protein</topology>
    </subcellularLocation>
</comment>
<dbReference type="NCBIfam" id="TIGR04056">
    <property type="entry name" value="OMP_RagA_SusC"/>
    <property type="match status" value="1"/>
</dbReference>
<keyword evidence="3 7" id="KW-1134">Transmembrane beta strand</keyword>
<organism evidence="9 10">
    <name type="scientific">Butyricimonas paravirosa</name>
    <dbReference type="NCBI Taxonomy" id="1472417"/>
    <lineage>
        <taxon>Bacteria</taxon>
        <taxon>Pseudomonadati</taxon>
        <taxon>Bacteroidota</taxon>
        <taxon>Bacteroidia</taxon>
        <taxon>Bacteroidales</taxon>
        <taxon>Odoribacteraceae</taxon>
        <taxon>Butyricimonas</taxon>
    </lineage>
</organism>
<dbReference type="InterPro" id="IPR037066">
    <property type="entry name" value="Plug_dom_sf"/>
</dbReference>
<evidence type="ECO:0000313" key="9">
    <source>
        <dbReference type="EMBL" id="NJC19834.1"/>
    </source>
</evidence>
<evidence type="ECO:0000256" key="3">
    <source>
        <dbReference type="ARBA" id="ARBA00022452"/>
    </source>
</evidence>
<evidence type="ECO:0000259" key="8">
    <source>
        <dbReference type="SMART" id="SM00965"/>
    </source>
</evidence>